<organism evidence="6 7">
    <name type="scientific">Eragrostis curvula</name>
    <name type="common">weeping love grass</name>
    <dbReference type="NCBI Taxonomy" id="38414"/>
    <lineage>
        <taxon>Eukaryota</taxon>
        <taxon>Viridiplantae</taxon>
        <taxon>Streptophyta</taxon>
        <taxon>Embryophyta</taxon>
        <taxon>Tracheophyta</taxon>
        <taxon>Spermatophyta</taxon>
        <taxon>Magnoliopsida</taxon>
        <taxon>Liliopsida</taxon>
        <taxon>Poales</taxon>
        <taxon>Poaceae</taxon>
        <taxon>PACMAD clade</taxon>
        <taxon>Chloridoideae</taxon>
        <taxon>Eragrostideae</taxon>
        <taxon>Eragrostidinae</taxon>
        <taxon>Eragrostis</taxon>
    </lineage>
</organism>
<dbReference type="GO" id="GO:0009909">
    <property type="term" value="P:regulation of flower development"/>
    <property type="evidence" value="ECO:0007669"/>
    <property type="project" value="InterPro"/>
</dbReference>
<accession>A0A5J9WJJ4</accession>
<name>A0A5J9WJJ4_9POAL</name>
<feature type="region of interest" description="Disordered" evidence="4">
    <location>
        <begin position="63"/>
        <end position="83"/>
    </location>
</feature>
<dbReference type="GO" id="GO:0003700">
    <property type="term" value="F:DNA-binding transcription factor activity"/>
    <property type="evidence" value="ECO:0007669"/>
    <property type="project" value="TreeGrafter"/>
</dbReference>
<keyword evidence="2 3" id="KW-0539">Nucleus</keyword>
<comment type="caution">
    <text evidence="6">The sequence shown here is derived from an EMBL/GenBank/DDBJ whole genome shotgun (WGS) entry which is preliminary data.</text>
</comment>
<keyword evidence="7" id="KW-1185">Reference proteome</keyword>
<dbReference type="AlphaFoldDB" id="A0A5J9WJJ4"/>
<evidence type="ECO:0000313" key="7">
    <source>
        <dbReference type="Proteomes" id="UP000324897"/>
    </source>
</evidence>
<dbReference type="InterPro" id="IPR010402">
    <property type="entry name" value="CCT_domain"/>
</dbReference>
<evidence type="ECO:0000313" key="6">
    <source>
        <dbReference type="EMBL" id="TVU48439.1"/>
    </source>
</evidence>
<sequence length="431" mass="47406">MVRLRRLPFDLSSFFQPIHRFCPLQIFQEDISSPIAAHILDFCDDGLGDDLFAAVATATDPFPAASEDVSSSTTTTTPPLCSYSDETPATAVATTFSPLPSFDSTLTALLEQEQQHDLDNDLLPPIDGLPEAAYYPPVTDEASIEQFSQIELPGTIAEPVPPMQMSSSAPVFMQPATGYDECFTAALAGGYMGLDGALYQQTGTIVPSCNAEVSQGGFFNGGSNDMVMIGEYQKMMEGEGGLTRTYSDEDSIQGALYNTAELQGGGNNQHLTNGSNGSPPTLPQTELSGLEDPTFKVTRLSPEERKEKIHRYIKKRNERNFSKKIKVLLSISVEALLVHGHPISSAVLTHNEIQYACRKTLADSRPRVRGRFAKNDELCEAARSSDQHHEHYEQIEHMKEEDMLDSSDILAHLSGLNSYNYKYKCNIESWI</sequence>
<evidence type="ECO:0000259" key="5">
    <source>
        <dbReference type="PROSITE" id="PS51017"/>
    </source>
</evidence>
<dbReference type="GO" id="GO:0005634">
    <property type="term" value="C:nucleus"/>
    <property type="evidence" value="ECO:0007669"/>
    <property type="project" value="UniProtKB-SubCell"/>
</dbReference>
<evidence type="ECO:0000256" key="3">
    <source>
        <dbReference type="PROSITE-ProRule" id="PRU00357"/>
    </source>
</evidence>
<dbReference type="OrthoDB" id="153872at2759"/>
<proteinExistence type="predicted"/>
<comment type="subcellular location">
    <subcellularLocation>
        <location evidence="1 3">Nucleus</location>
    </subcellularLocation>
</comment>
<evidence type="ECO:0000256" key="4">
    <source>
        <dbReference type="SAM" id="MobiDB-lite"/>
    </source>
</evidence>
<dbReference type="Pfam" id="PF06203">
    <property type="entry name" value="CCT"/>
    <property type="match status" value="1"/>
</dbReference>
<feature type="region of interest" description="Disordered" evidence="4">
    <location>
        <begin position="263"/>
        <end position="292"/>
    </location>
</feature>
<dbReference type="EMBL" id="RWGY01000004">
    <property type="protein sequence ID" value="TVU48439.1"/>
    <property type="molecule type" value="Genomic_DNA"/>
</dbReference>
<reference evidence="6 7" key="1">
    <citation type="journal article" date="2019" name="Sci. Rep.">
        <title>A high-quality genome of Eragrostis curvula grass provides insights into Poaceae evolution and supports new strategies to enhance forage quality.</title>
        <authorList>
            <person name="Carballo J."/>
            <person name="Santos B.A.C.M."/>
            <person name="Zappacosta D."/>
            <person name="Garbus I."/>
            <person name="Selva J.P."/>
            <person name="Gallo C.A."/>
            <person name="Diaz A."/>
            <person name="Albertini E."/>
            <person name="Caccamo M."/>
            <person name="Echenique V."/>
        </authorList>
    </citation>
    <scope>NUCLEOTIDE SEQUENCE [LARGE SCALE GENOMIC DNA]</scope>
    <source>
        <strain evidence="7">cv. Victoria</strain>
        <tissue evidence="6">Leaf</tissue>
    </source>
</reference>
<dbReference type="Proteomes" id="UP000324897">
    <property type="component" value="Chromosome 5"/>
</dbReference>
<dbReference type="PANTHER" id="PTHR31319:SF111">
    <property type="entry name" value="CCT DOMAIN-CONTAINING PROTEIN"/>
    <property type="match status" value="1"/>
</dbReference>
<protein>
    <recommendedName>
        <fullName evidence="5">CCT domain-containing protein</fullName>
    </recommendedName>
</protein>
<feature type="non-terminal residue" evidence="6">
    <location>
        <position position="1"/>
    </location>
</feature>
<dbReference type="Gramene" id="TVU48439">
    <property type="protein sequence ID" value="TVU48439"/>
    <property type="gene ID" value="EJB05_08076"/>
</dbReference>
<dbReference type="PANTHER" id="PTHR31319">
    <property type="entry name" value="ZINC FINGER PROTEIN CONSTANS-LIKE 4"/>
    <property type="match status" value="1"/>
</dbReference>
<evidence type="ECO:0000256" key="1">
    <source>
        <dbReference type="ARBA" id="ARBA00004123"/>
    </source>
</evidence>
<dbReference type="PROSITE" id="PS51017">
    <property type="entry name" value="CCT"/>
    <property type="match status" value="1"/>
</dbReference>
<feature type="compositionally biased region" description="Polar residues" evidence="4">
    <location>
        <begin position="268"/>
        <end position="287"/>
    </location>
</feature>
<evidence type="ECO:0000256" key="2">
    <source>
        <dbReference type="ARBA" id="ARBA00023242"/>
    </source>
</evidence>
<gene>
    <name evidence="6" type="ORF">EJB05_08076</name>
</gene>
<dbReference type="InterPro" id="IPR045281">
    <property type="entry name" value="CONSTANS-like"/>
</dbReference>
<feature type="domain" description="CCT" evidence="5">
    <location>
        <begin position="333"/>
        <end position="375"/>
    </location>
</feature>